<dbReference type="GO" id="GO:0003677">
    <property type="term" value="F:DNA binding"/>
    <property type="evidence" value="ECO:0007669"/>
    <property type="project" value="UniProtKB-KW"/>
</dbReference>
<sequence>MDATLPSTDPAAPGDPGDPRHGMPDDAPHWRSEEVLARPSWRERARGRPDVRRLSTLEELPLGRRIARATGTPLLAGLVAFACAVAIAIALSVLGARPAAIAAGELAPATPAQEAGTDQAGGDPAATDSTADPPASAERADAGRTGAADLLVHVVGEVGRPGIVELPPGSRVADALEAAEGATPAAALESVNLARVLVDGEQLVVPDAELAASWAAGAGTGAPGNAAAAAGSASAVEGPGVPPAGSAASNAAGIVPLNTADAAALETLPRIGPALAQRIIAWRDAHGAFTSVDQLLDVPGIGAKTLDGLRDAVSAP</sequence>
<feature type="compositionally biased region" description="Basic and acidic residues" evidence="1">
    <location>
        <begin position="17"/>
        <end position="35"/>
    </location>
</feature>
<feature type="domain" description="Helix-hairpin-helix DNA-binding motif class 1" evidence="3">
    <location>
        <begin position="263"/>
        <end position="282"/>
    </location>
</feature>
<feature type="domain" description="Helix-hairpin-helix DNA-binding motif class 1" evidence="3">
    <location>
        <begin position="293"/>
        <end position="312"/>
    </location>
</feature>
<evidence type="ECO:0000313" key="5">
    <source>
        <dbReference type="Proteomes" id="UP000831786"/>
    </source>
</evidence>
<feature type="region of interest" description="Disordered" evidence="1">
    <location>
        <begin position="1"/>
        <end position="35"/>
    </location>
</feature>
<keyword evidence="2" id="KW-0812">Transmembrane</keyword>
<dbReference type="EMBL" id="CP095045">
    <property type="protein sequence ID" value="UOQ58724.1"/>
    <property type="molecule type" value="Genomic_DNA"/>
</dbReference>
<feature type="transmembrane region" description="Helical" evidence="2">
    <location>
        <begin position="74"/>
        <end position="96"/>
    </location>
</feature>
<keyword evidence="4" id="KW-0238">DNA-binding</keyword>
<dbReference type="SUPFAM" id="SSF47781">
    <property type="entry name" value="RuvA domain 2-like"/>
    <property type="match status" value="1"/>
</dbReference>
<gene>
    <name evidence="4" type="ORF">MUN78_07855</name>
</gene>
<organism evidence="4 5">
    <name type="scientific">Leucobacter allii</name>
    <dbReference type="NCBI Taxonomy" id="2932247"/>
    <lineage>
        <taxon>Bacteria</taxon>
        <taxon>Bacillati</taxon>
        <taxon>Actinomycetota</taxon>
        <taxon>Actinomycetes</taxon>
        <taxon>Micrococcales</taxon>
        <taxon>Microbacteriaceae</taxon>
        <taxon>Leucobacter</taxon>
    </lineage>
</organism>
<accession>A0ABY4FRC5</accession>
<dbReference type="InterPro" id="IPR019554">
    <property type="entry name" value="Soluble_ligand-bd"/>
</dbReference>
<keyword evidence="2" id="KW-1133">Transmembrane helix</keyword>
<dbReference type="PANTHER" id="PTHR21180:SF32">
    <property type="entry name" value="ENDONUCLEASE_EXONUCLEASE_PHOSPHATASE FAMILY DOMAIN-CONTAINING PROTEIN 1"/>
    <property type="match status" value="1"/>
</dbReference>
<dbReference type="Gene3D" id="3.10.560.10">
    <property type="entry name" value="Outer membrane lipoprotein wza domain like"/>
    <property type="match status" value="1"/>
</dbReference>
<dbReference type="SMART" id="SM00278">
    <property type="entry name" value="HhH1"/>
    <property type="match status" value="2"/>
</dbReference>
<keyword evidence="5" id="KW-1185">Reference proteome</keyword>
<dbReference type="Gene3D" id="1.10.150.280">
    <property type="entry name" value="AF1531-like domain"/>
    <property type="match status" value="1"/>
</dbReference>
<dbReference type="Pfam" id="PF10531">
    <property type="entry name" value="SLBB"/>
    <property type="match status" value="1"/>
</dbReference>
<feature type="compositionally biased region" description="Low complexity" evidence="1">
    <location>
        <begin position="120"/>
        <end position="137"/>
    </location>
</feature>
<dbReference type="InterPro" id="IPR010994">
    <property type="entry name" value="RuvA_2-like"/>
</dbReference>
<proteinExistence type="predicted"/>
<protein>
    <submittedName>
        <fullName evidence="4">ComEA family DNA-binding protein</fullName>
    </submittedName>
</protein>
<evidence type="ECO:0000259" key="3">
    <source>
        <dbReference type="SMART" id="SM00278"/>
    </source>
</evidence>
<dbReference type="InterPro" id="IPR003583">
    <property type="entry name" value="Hlx-hairpin-Hlx_DNA-bd_motif"/>
</dbReference>
<evidence type="ECO:0000256" key="2">
    <source>
        <dbReference type="SAM" id="Phobius"/>
    </source>
</evidence>
<name>A0ABY4FRC5_9MICO</name>
<reference evidence="4 5" key="1">
    <citation type="submission" date="2022-04" db="EMBL/GenBank/DDBJ databases">
        <title>Leucobacter sp. isolated from rhizosphere of garlic.</title>
        <authorList>
            <person name="Won M."/>
            <person name="Lee C.-M."/>
            <person name="Woen H.-Y."/>
            <person name="Kwon S.-W."/>
        </authorList>
    </citation>
    <scope>NUCLEOTIDE SEQUENCE [LARGE SCALE GENOMIC DNA]</scope>
    <source>
        <strain evidence="4 5">H21R-40</strain>
    </source>
</reference>
<dbReference type="PANTHER" id="PTHR21180">
    <property type="entry name" value="ENDONUCLEASE/EXONUCLEASE/PHOSPHATASE FAMILY DOMAIN-CONTAINING PROTEIN 1"/>
    <property type="match status" value="1"/>
</dbReference>
<dbReference type="Pfam" id="PF12836">
    <property type="entry name" value="HHH_3"/>
    <property type="match status" value="1"/>
</dbReference>
<dbReference type="InterPro" id="IPR051675">
    <property type="entry name" value="Endo/Exo/Phosphatase_dom_1"/>
</dbReference>
<dbReference type="Proteomes" id="UP000831786">
    <property type="component" value="Chromosome"/>
</dbReference>
<dbReference type="RefSeq" id="WP_244729832.1">
    <property type="nucleotide sequence ID" value="NZ_CP095045.1"/>
</dbReference>
<keyword evidence="2" id="KW-0472">Membrane</keyword>
<feature type="region of interest" description="Disordered" evidence="1">
    <location>
        <begin position="110"/>
        <end position="142"/>
    </location>
</feature>
<evidence type="ECO:0000313" key="4">
    <source>
        <dbReference type="EMBL" id="UOQ58724.1"/>
    </source>
</evidence>
<evidence type="ECO:0000256" key="1">
    <source>
        <dbReference type="SAM" id="MobiDB-lite"/>
    </source>
</evidence>